<feature type="region of interest" description="Disordered" evidence="6">
    <location>
        <begin position="175"/>
        <end position="257"/>
    </location>
</feature>
<evidence type="ECO:0000313" key="8">
    <source>
        <dbReference type="EMBL" id="CAG9804444.1"/>
    </source>
</evidence>
<feature type="compositionally biased region" description="Basic and acidic residues" evidence="6">
    <location>
        <begin position="181"/>
        <end position="209"/>
    </location>
</feature>
<reference evidence="8" key="1">
    <citation type="submission" date="2022-01" db="EMBL/GenBank/DDBJ databases">
        <authorList>
            <person name="King R."/>
        </authorList>
    </citation>
    <scope>NUCLEOTIDE SEQUENCE</scope>
</reference>
<gene>
    <name evidence="8" type="ORF">CHIRRI_LOCUS7333</name>
</gene>
<dbReference type="GO" id="GO:0000724">
    <property type="term" value="P:double-strand break repair via homologous recombination"/>
    <property type="evidence" value="ECO:0007669"/>
    <property type="project" value="TreeGrafter"/>
</dbReference>
<feature type="region of interest" description="Disordered" evidence="6">
    <location>
        <begin position="356"/>
        <end position="376"/>
    </location>
</feature>
<dbReference type="PANTHER" id="PTHR12162:SF0">
    <property type="entry name" value="NIBRIN"/>
    <property type="match status" value="1"/>
</dbReference>
<dbReference type="GO" id="GO:0003684">
    <property type="term" value="F:damaged DNA binding"/>
    <property type="evidence" value="ECO:0007669"/>
    <property type="project" value="TreeGrafter"/>
</dbReference>
<dbReference type="Proteomes" id="UP001153620">
    <property type="component" value="Chromosome 2"/>
</dbReference>
<dbReference type="CDD" id="cd00060">
    <property type="entry name" value="FHA"/>
    <property type="match status" value="1"/>
</dbReference>
<keyword evidence="9" id="KW-1185">Reference proteome</keyword>
<comment type="similarity">
    <text evidence="5">Belongs to the Nibrin family.</text>
</comment>
<feature type="domain" description="FHA" evidence="7">
    <location>
        <begin position="20"/>
        <end position="69"/>
    </location>
</feature>
<evidence type="ECO:0000256" key="2">
    <source>
        <dbReference type="ARBA" id="ARBA00022763"/>
    </source>
</evidence>
<dbReference type="PROSITE" id="PS50006">
    <property type="entry name" value="FHA_DOMAIN"/>
    <property type="match status" value="1"/>
</dbReference>
<feature type="compositionally biased region" description="Basic and acidic residues" evidence="6">
    <location>
        <begin position="216"/>
        <end position="225"/>
    </location>
</feature>
<evidence type="ECO:0000256" key="3">
    <source>
        <dbReference type="ARBA" id="ARBA00023204"/>
    </source>
</evidence>
<comment type="subcellular location">
    <subcellularLocation>
        <location evidence="1">Nucleus</location>
    </subcellularLocation>
</comment>
<dbReference type="Pfam" id="PF00498">
    <property type="entry name" value="FHA"/>
    <property type="match status" value="1"/>
</dbReference>
<organism evidence="8 9">
    <name type="scientific">Chironomus riparius</name>
    <dbReference type="NCBI Taxonomy" id="315576"/>
    <lineage>
        <taxon>Eukaryota</taxon>
        <taxon>Metazoa</taxon>
        <taxon>Ecdysozoa</taxon>
        <taxon>Arthropoda</taxon>
        <taxon>Hexapoda</taxon>
        <taxon>Insecta</taxon>
        <taxon>Pterygota</taxon>
        <taxon>Neoptera</taxon>
        <taxon>Endopterygota</taxon>
        <taxon>Diptera</taxon>
        <taxon>Nematocera</taxon>
        <taxon>Chironomoidea</taxon>
        <taxon>Chironomidae</taxon>
        <taxon>Chironominae</taxon>
        <taxon>Chironomus</taxon>
    </lineage>
</organism>
<evidence type="ECO:0000256" key="6">
    <source>
        <dbReference type="SAM" id="MobiDB-lite"/>
    </source>
</evidence>
<evidence type="ECO:0000256" key="5">
    <source>
        <dbReference type="ARBA" id="ARBA00044757"/>
    </source>
</evidence>
<name>A0A9N9RT74_9DIPT</name>
<proteinExistence type="inferred from homology"/>
<evidence type="ECO:0000259" key="7">
    <source>
        <dbReference type="PROSITE" id="PS50006"/>
    </source>
</evidence>
<accession>A0A9N9RT74</accession>
<dbReference type="AlphaFoldDB" id="A0A9N9RT74"/>
<reference evidence="8" key="2">
    <citation type="submission" date="2022-10" db="EMBL/GenBank/DDBJ databases">
        <authorList>
            <consortium name="ENA_rothamsted_submissions"/>
            <consortium name="culmorum"/>
            <person name="King R."/>
        </authorList>
    </citation>
    <scope>NUCLEOTIDE SEQUENCE</scope>
</reference>
<dbReference type="EMBL" id="OU895878">
    <property type="protein sequence ID" value="CAG9804444.1"/>
    <property type="molecule type" value="Genomic_DNA"/>
</dbReference>
<dbReference type="PANTHER" id="PTHR12162">
    <property type="entry name" value="NIBRIN-RELATED"/>
    <property type="match status" value="1"/>
</dbReference>
<protein>
    <recommendedName>
        <fullName evidence="7">FHA domain-containing protein</fullName>
    </recommendedName>
</protein>
<evidence type="ECO:0000256" key="4">
    <source>
        <dbReference type="ARBA" id="ARBA00023242"/>
    </source>
</evidence>
<evidence type="ECO:0000256" key="1">
    <source>
        <dbReference type="ARBA" id="ARBA00004123"/>
    </source>
</evidence>
<dbReference type="InterPro" id="IPR008984">
    <property type="entry name" value="SMAD_FHA_dom_sf"/>
</dbReference>
<dbReference type="GO" id="GO:0007095">
    <property type="term" value="P:mitotic G2 DNA damage checkpoint signaling"/>
    <property type="evidence" value="ECO:0007669"/>
    <property type="project" value="InterPro"/>
</dbReference>
<dbReference type="InterPro" id="IPR040227">
    <property type="entry name" value="Nibrin-rel"/>
</dbReference>
<keyword evidence="3" id="KW-0234">DNA repair</keyword>
<dbReference type="Gene3D" id="2.60.200.20">
    <property type="match status" value="1"/>
</dbReference>
<dbReference type="SUPFAM" id="SSF49879">
    <property type="entry name" value="SMAD/FHA domain"/>
    <property type="match status" value="1"/>
</dbReference>
<keyword evidence="4" id="KW-0539">Nucleus</keyword>
<keyword evidence="2" id="KW-0227">DNA damage</keyword>
<dbReference type="GO" id="GO:0030870">
    <property type="term" value="C:Mre11 complex"/>
    <property type="evidence" value="ECO:0007669"/>
    <property type="project" value="InterPro"/>
</dbReference>
<dbReference type="InterPro" id="IPR000253">
    <property type="entry name" value="FHA_dom"/>
</dbReference>
<dbReference type="OrthoDB" id="552194at2759"/>
<sequence>MWFIKHSKTGEILNINQEKTTIGRLGTTHVIKNDESISRKHCTFLLKQNELRIIDDGAKYGTTIQNDQIKKVSKDPVTLKDGDKVQFGCYENIWEIHCKEEARAGIKRKSDDAEAIENSLSVSNISKKPKENPINAKIIDKFDVIIDSDDDIPSKGSRSAGLRKNLINYSEEIAPSTSKNKAAENKSKKVIKGDEKPSQIDKKVERQQDNVEISEEPQKAAKESVRSQIVYDDSDEDIFSPSHEENSKKSNSGTNNRKMVIESDDDLMAFNVPMRAVNTRKRPTNDIEDSGISKKVLKTVKSSKTSNEIKKIVPQRSTKKVSSDEVDKNISCAPVNTSQISRKRDLEDGVFNFDDLPNKHQIKKPRNAKKNENGSEELTLAASTSSVKSFSFKTSKISDKKVFESFDYKIDEDCGSWLSTRVSNIKVKDETHDEMDHSANNSIDSHYSINVNIIRKDITLDTTCESKKSFRKQKFLESNQVVTLKKLNVNEMNYCYSKKEEESADDWS</sequence>
<evidence type="ECO:0000313" key="9">
    <source>
        <dbReference type="Proteomes" id="UP001153620"/>
    </source>
</evidence>